<geneLocation type="plasmid" evidence="1 2">
    <name>p1</name>
</geneLocation>
<organism evidence="1 2">
    <name type="scientific">Arthrobacter sulfonylureivorans</name>
    <dbReference type="NCBI Taxonomy" id="2486855"/>
    <lineage>
        <taxon>Bacteria</taxon>
        <taxon>Bacillati</taxon>
        <taxon>Actinomycetota</taxon>
        <taxon>Actinomycetes</taxon>
        <taxon>Micrococcales</taxon>
        <taxon>Micrococcaceae</taxon>
        <taxon>Arthrobacter</taxon>
    </lineage>
</organism>
<protein>
    <submittedName>
        <fullName evidence="1">Uncharacterized protein</fullName>
    </submittedName>
</protein>
<dbReference type="EMBL" id="CP093327">
    <property type="protein sequence ID" value="UNK47742.1"/>
    <property type="molecule type" value="Genomic_DNA"/>
</dbReference>
<name>A0ABY3WBK3_9MICC</name>
<proteinExistence type="predicted"/>
<keyword evidence="2" id="KW-1185">Reference proteome</keyword>
<reference evidence="1 2" key="1">
    <citation type="submission" date="2022-03" db="EMBL/GenBank/DDBJ databases">
        <title>Isotopic signatures of nitrous oxide derived from detoxification processes.</title>
        <authorList>
            <person name="Behrendt U."/>
            <person name="Buchen C."/>
            <person name="Well R."/>
            <person name="Ulrich A."/>
            <person name="Rohe L."/>
            <person name="Kolb S."/>
            <person name="Schloter M."/>
            <person name="Horn M.A."/>
            <person name="Augustin J."/>
        </authorList>
    </citation>
    <scope>NUCLEOTIDE SEQUENCE [LARGE SCALE GENOMIC DNA]</scope>
    <source>
        <strain evidence="1 2">S4-C24</strain>
        <plasmid evidence="1 2">p1</plasmid>
    </source>
</reference>
<sequence>MGEVKMLTATEVTGLDRDLTTLLAHVIRQQRLDDGSEPLGIAFASRTLTGRCWAYWDRRTDEGLPPGSNDLQQLSSQNVGPDPDFFAMAKFYDLPILGAR</sequence>
<evidence type="ECO:0000313" key="1">
    <source>
        <dbReference type="EMBL" id="UNK47742.1"/>
    </source>
</evidence>
<evidence type="ECO:0000313" key="2">
    <source>
        <dbReference type="Proteomes" id="UP000829069"/>
    </source>
</evidence>
<keyword evidence="1" id="KW-0614">Plasmid</keyword>
<dbReference type="RefSeq" id="WP_241915441.1">
    <property type="nucleotide sequence ID" value="NZ_CP093327.1"/>
</dbReference>
<accession>A0ABY3WBK3</accession>
<dbReference type="Proteomes" id="UP000829069">
    <property type="component" value="Plasmid p1"/>
</dbReference>
<gene>
    <name evidence="1" type="ORF">MNQ99_18640</name>
</gene>